<organism evidence="2 3">
    <name type="scientific">Mycobacterium talmoniae</name>
    <dbReference type="NCBI Taxonomy" id="1858794"/>
    <lineage>
        <taxon>Bacteria</taxon>
        <taxon>Bacillati</taxon>
        <taxon>Actinomycetota</taxon>
        <taxon>Actinomycetes</taxon>
        <taxon>Mycobacteriales</taxon>
        <taxon>Mycobacteriaceae</taxon>
        <taxon>Mycobacterium</taxon>
    </lineage>
</organism>
<dbReference type="Proteomes" id="UP000238296">
    <property type="component" value="Unassembled WGS sequence"/>
</dbReference>
<dbReference type="EC" id="5.4.2.12" evidence="2"/>
<protein>
    <submittedName>
        <fullName evidence="2">PE-PGRS family protein PE_PGRS11</fullName>
        <ecNumber evidence="2">5.4.2.12</ecNumber>
    </submittedName>
</protein>
<accession>A0A2S8BK52</accession>
<keyword evidence="2" id="KW-0413">Isomerase</keyword>
<comment type="caution">
    <text evidence="2">The sequence shown here is derived from an EMBL/GenBank/DDBJ whole genome shotgun (WGS) entry which is preliminary data.</text>
</comment>
<dbReference type="AlphaFoldDB" id="A0A2S8BK52"/>
<gene>
    <name evidence="2" type="ORF">C1Y40_02819</name>
</gene>
<dbReference type="GO" id="GO:0004619">
    <property type="term" value="F:phosphoglycerate mutase activity"/>
    <property type="evidence" value="ECO:0007669"/>
    <property type="project" value="UniProtKB-EC"/>
</dbReference>
<dbReference type="Gene3D" id="3.40.50.1240">
    <property type="entry name" value="Phosphoglycerate mutase-like"/>
    <property type="match status" value="1"/>
</dbReference>
<feature type="signal peptide" evidence="1">
    <location>
        <begin position="1"/>
        <end position="35"/>
    </location>
</feature>
<feature type="chain" id="PRO_5038946004" evidence="1">
    <location>
        <begin position="36"/>
        <end position="389"/>
    </location>
</feature>
<evidence type="ECO:0000256" key="1">
    <source>
        <dbReference type="SAM" id="SignalP"/>
    </source>
</evidence>
<dbReference type="Pfam" id="PF00300">
    <property type="entry name" value="His_Phos_1"/>
    <property type="match status" value="1"/>
</dbReference>
<evidence type="ECO:0000313" key="2">
    <source>
        <dbReference type="EMBL" id="PQM47003.1"/>
    </source>
</evidence>
<dbReference type="SMART" id="SM00855">
    <property type="entry name" value="PGAM"/>
    <property type="match status" value="1"/>
</dbReference>
<keyword evidence="1" id="KW-0732">Signal</keyword>
<dbReference type="SUPFAM" id="SSF53254">
    <property type="entry name" value="Phosphoglycerate mutase-like"/>
    <property type="match status" value="1"/>
</dbReference>
<reference evidence="2 3" key="1">
    <citation type="journal article" date="2017" name="Int. J. Syst. Evol. Microbiol.">
        <title>Mycobacterium talmoniae sp. nov., a slowly growing mycobacterium isolated from human respiratory samples.</title>
        <authorList>
            <person name="Davidson R.M."/>
            <person name="DeGroote M.A."/>
            <person name="Marola J.L."/>
            <person name="Buss S."/>
            <person name="Jones V."/>
            <person name="McNeil M.R."/>
            <person name="Freifeld A.G."/>
            <person name="Elaine Epperson L."/>
            <person name="Hasan N.A."/>
            <person name="Jackson M."/>
            <person name="Iwen P.C."/>
            <person name="Salfinger M."/>
            <person name="Strong M."/>
        </authorList>
    </citation>
    <scope>NUCLEOTIDE SEQUENCE [LARGE SCALE GENOMIC DNA]</scope>
    <source>
        <strain evidence="2 3">ATCC BAA-2683</strain>
    </source>
</reference>
<proteinExistence type="predicted"/>
<name>A0A2S8BK52_9MYCO</name>
<dbReference type="InterPro" id="IPR013078">
    <property type="entry name" value="His_Pase_superF_clade-1"/>
</dbReference>
<evidence type="ECO:0000313" key="3">
    <source>
        <dbReference type="Proteomes" id="UP000238296"/>
    </source>
</evidence>
<dbReference type="CDD" id="cd07067">
    <property type="entry name" value="HP_PGM_like"/>
    <property type="match status" value="1"/>
</dbReference>
<dbReference type="InterPro" id="IPR029033">
    <property type="entry name" value="His_PPase_superfam"/>
</dbReference>
<dbReference type="EMBL" id="PPEA01000407">
    <property type="protein sequence ID" value="PQM47003.1"/>
    <property type="molecule type" value="Genomic_DNA"/>
</dbReference>
<sequence>MSVTVRKSRSMQQLATRPWITAGIALAGASLIATAPVTAPPLPDVHVSRLIQLIADEADITIDLIRHGQSFDNVQGIIGTVAPGAGLTPTGAEEAAYLADPSNPVHLADPSSYGGIFASGLIRTQETAADWLDAANAAGTPVTDLSGLNELNAGIFEGAPQNALTGLAYLAAPLAWTLGLYFVPELGSSDYNGMAFEDRYNDAIQTMYDATSPNGESVGFSHGAAMMIWTMMNVNNPNPLLILEHPLDNTDQVVITGNPEDGWTLVSWGGESVAPANLLQDLFVNTRDLITTPQMAAFNVWQALLTLDPSTILNSLKDGVVDIARTTLNYPVVMIQDIIGAFTGSVPLGLDFGDLPSELAAALPAAATDFSALLPGELGTLIGDLFTAL</sequence>